<protein>
    <recommendedName>
        <fullName evidence="1">F-box domain-containing protein</fullName>
    </recommendedName>
</protein>
<dbReference type="AlphaFoldDB" id="A0A4Y7PR43"/>
<dbReference type="InterPro" id="IPR001810">
    <property type="entry name" value="F-box_dom"/>
</dbReference>
<evidence type="ECO:0000313" key="3">
    <source>
        <dbReference type="Proteomes" id="UP000294933"/>
    </source>
</evidence>
<dbReference type="Gene3D" id="1.20.1280.50">
    <property type="match status" value="1"/>
</dbReference>
<dbReference type="EMBL" id="ML170221">
    <property type="protein sequence ID" value="TDL17486.1"/>
    <property type="molecule type" value="Genomic_DNA"/>
</dbReference>
<organism evidence="2 3">
    <name type="scientific">Rickenella mellea</name>
    <dbReference type="NCBI Taxonomy" id="50990"/>
    <lineage>
        <taxon>Eukaryota</taxon>
        <taxon>Fungi</taxon>
        <taxon>Dikarya</taxon>
        <taxon>Basidiomycota</taxon>
        <taxon>Agaricomycotina</taxon>
        <taxon>Agaricomycetes</taxon>
        <taxon>Hymenochaetales</taxon>
        <taxon>Rickenellaceae</taxon>
        <taxon>Rickenella</taxon>
    </lineage>
</organism>
<name>A0A4Y7PR43_9AGAM</name>
<feature type="domain" description="F-box" evidence="1">
    <location>
        <begin position="1"/>
        <end position="56"/>
    </location>
</feature>
<evidence type="ECO:0000313" key="2">
    <source>
        <dbReference type="EMBL" id="TDL17486.1"/>
    </source>
</evidence>
<accession>A0A4Y7PR43</accession>
<dbReference type="Proteomes" id="UP000294933">
    <property type="component" value="Unassembled WGS sequence"/>
</dbReference>
<dbReference type="VEuPathDB" id="FungiDB:BD410DRAFT_794319"/>
<sequence>MQRLPDDVLREVFEAGLAMPYIFPCLPASGYPIRLTHVCRRFRLVAFSTPRLWTKLENDFPPDQLHAYIRRSRAADLTLSLQFGVSAGRTPCSVAEFWKSRLHIAIVGVASNASAQG</sequence>
<proteinExistence type="predicted"/>
<dbReference type="PROSITE" id="PS50181">
    <property type="entry name" value="FBOX"/>
    <property type="match status" value="1"/>
</dbReference>
<dbReference type="STRING" id="50990.A0A4Y7PR43"/>
<dbReference type="OrthoDB" id="3357519at2759"/>
<reference evidence="2 3" key="1">
    <citation type="submission" date="2018-06" db="EMBL/GenBank/DDBJ databases">
        <title>A transcriptomic atlas of mushroom development highlights an independent origin of complex multicellularity.</title>
        <authorList>
            <consortium name="DOE Joint Genome Institute"/>
            <person name="Krizsan K."/>
            <person name="Almasi E."/>
            <person name="Merenyi Z."/>
            <person name="Sahu N."/>
            <person name="Viragh M."/>
            <person name="Koszo T."/>
            <person name="Mondo S."/>
            <person name="Kiss B."/>
            <person name="Balint B."/>
            <person name="Kues U."/>
            <person name="Barry K."/>
            <person name="Hegedus J.C."/>
            <person name="Henrissat B."/>
            <person name="Johnson J."/>
            <person name="Lipzen A."/>
            <person name="Ohm R."/>
            <person name="Nagy I."/>
            <person name="Pangilinan J."/>
            <person name="Yan J."/>
            <person name="Xiong Y."/>
            <person name="Grigoriev I.V."/>
            <person name="Hibbett D.S."/>
            <person name="Nagy L.G."/>
        </authorList>
    </citation>
    <scope>NUCLEOTIDE SEQUENCE [LARGE SCALE GENOMIC DNA]</scope>
    <source>
        <strain evidence="2 3">SZMC22713</strain>
    </source>
</reference>
<keyword evidence="3" id="KW-1185">Reference proteome</keyword>
<gene>
    <name evidence="2" type="ORF">BD410DRAFT_794319</name>
</gene>
<evidence type="ECO:0000259" key="1">
    <source>
        <dbReference type="PROSITE" id="PS50181"/>
    </source>
</evidence>